<evidence type="ECO:0000259" key="1">
    <source>
        <dbReference type="PROSITE" id="PS51746"/>
    </source>
</evidence>
<gene>
    <name evidence="2" type="ORF">CBRE1094_LOCUS20719</name>
</gene>
<protein>
    <recommendedName>
        <fullName evidence="1">PPM-type phosphatase domain-containing protein</fullName>
    </recommendedName>
</protein>
<name>A0A7S2DW66_9EUKA</name>
<dbReference type="SMART" id="SM00332">
    <property type="entry name" value="PP2Cc"/>
    <property type="match status" value="1"/>
</dbReference>
<evidence type="ECO:0000313" key="2">
    <source>
        <dbReference type="EMBL" id="CAD9464223.1"/>
    </source>
</evidence>
<proteinExistence type="predicted"/>
<dbReference type="PANTHER" id="PTHR47992">
    <property type="entry name" value="PROTEIN PHOSPHATASE"/>
    <property type="match status" value="1"/>
</dbReference>
<dbReference type="Gene3D" id="3.60.40.10">
    <property type="entry name" value="PPM-type phosphatase domain"/>
    <property type="match status" value="1"/>
</dbReference>
<sequence length="296" mass="31711">MVSAFEGAHDTLRTFNPHGLEEMPGQESGACGVALVLRKGKAILAHTGDCRAVMGTLDEHGKYTALALTEDHKLETPNERERIEATGAYIKPASVQDGVFRPARVYVQEEDHRSLGPGLTMSRSLGDTDADPLGVISTPEVSFRTLEAGKDKFIVLASDGVWEFLSNDMVVESVGQFYHRGAPAIQAARFLIAKAASRWKVEEGDYRDDITAIVIYLDGLPDELGTAPPRTVMPRSHTFHSVAIPVGSPLISPSTSFHVPSSFSCPKEIEGVSVPLSFPLSVPIGHAIGAPKLAAG</sequence>
<dbReference type="SUPFAM" id="SSF81606">
    <property type="entry name" value="PP2C-like"/>
    <property type="match status" value="1"/>
</dbReference>
<dbReference type="AlphaFoldDB" id="A0A7S2DW66"/>
<organism evidence="2">
    <name type="scientific">Haptolina brevifila</name>
    <dbReference type="NCBI Taxonomy" id="156173"/>
    <lineage>
        <taxon>Eukaryota</taxon>
        <taxon>Haptista</taxon>
        <taxon>Haptophyta</taxon>
        <taxon>Prymnesiophyceae</taxon>
        <taxon>Prymnesiales</taxon>
        <taxon>Prymnesiaceae</taxon>
        <taxon>Haptolina</taxon>
    </lineage>
</organism>
<dbReference type="InterPro" id="IPR036457">
    <property type="entry name" value="PPM-type-like_dom_sf"/>
</dbReference>
<dbReference type="PROSITE" id="PS51746">
    <property type="entry name" value="PPM_2"/>
    <property type="match status" value="1"/>
</dbReference>
<dbReference type="CDD" id="cd00143">
    <property type="entry name" value="PP2Cc"/>
    <property type="match status" value="1"/>
</dbReference>
<dbReference type="EMBL" id="HBGU01037865">
    <property type="protein sequence ID" value="CAD9464223.1"/>
    <property type="molecule type" value="Transcribed_RNA"/>
</dbReference>
<feature type="domain" description="PPM-type phosphatase" evidence="1">
    <location>
        <begin position="1"/>
        <end position="217"/>
    </location>
</feature>
<reference evidence="2" key="1">
    <citation type="submission" date="2021-01" db="EMBL/GenBank/DDBJ databases">
        <authorList>
            <person name="Corre E."/>
            <person name="Pelletier E."/>
            <person name="Niang G."/>
            <person name="Scheremetjew M."/>
            <person name="Finn R."/>
            <person name="Kale V."/>
            <person name="Holt S."/>
            <person name="Cochrane G."/>
            <person name="Meng A."/>
            <person name="Brown T."/>
            <person name="Cohen L."/>
        </authorList>
    </citation>
    <scope>NUCLEOTIDE SEQUENCE</scope>
    <source>
        <strain evidence="2">UTEX LB 985</strain>
    </source>
</reference>
<dbReference type="Pfam" id="PF00481">
    <property type="entry name" value="PP2C"/>
    <property type="match status" value="1"/>
</dbReference>
<dbReference type="InterPro" id="IPR001932">
    <property type="entry name" value="PPM-type_phosphatase-like_dom"/>
</dbReference>
<dbReference type="GO" id="GO:0004722">
    <property type="term" value="F:protein serine/threonine phosphatase activity"/>
    <property type="evidence" value="ECO:0007669"/>
    <property type="project" value="InterPro"/>
</dbReference>
<accession>A0A7S2DW66</accession>
<dbReference type="InterPro" id="IPR015655">
    <property type="entry name" value="PP2C"/>
</dbReference>